<sequence>MGTVSLSLHLRVVPAVPQIYDDVSRIPLARHAQISLYKPTGEAAAATENEPSQEALIVALRRFVSTVKGIVMLCCGPGVNWTDALREWTLQAASVTIRSNCAEPCSLDQLLLSLPPLLRLRRLSVKRSKSQPFLLHALNSYRLPPIGLQKTRLAHSSLPFARPRELCAPRRELRELRELCVWTDRASLIELASLLSVRLCWPNMWSRGPARSTDWTCKTC</sequence>
<proteinExistence type="predicted"/>
<comment type="caution">
    <text evidence="1">The sequence shown here is derived from an EMBL/GenBank/DDBJ whole genome shotgun (WGS) entry which is preliminary data.</text>
</comment>
<evidence type="ECO:0000313" key="2">
    <source>
        <dbReference type="Proteomes" id="UP001321473"/>
    </source>
</evidence>
<gene>
    <name evidence="1" type="ORF">V5799_004297</name>
</gene>
<dbReference type="AlphaFoldDB" id="A0AAQ4D6I3"/>
<keyword evidence="2" id="KW-1185">Reference proteome</keyword>
<reference evidence="1 2" key="1">
    <citation type="journal article" date="2023" name="Arcadia Sci">
        <title>De novo assembly of a long-read Amblyomma americanum tick genome.</title>
        <authorList>
            <person name="Chou S."/>
            <person name="Poskanzer K.E."/>
            <person name="Rollins M."/>
            <person name="Thuy-Boun P.S."/>
        </authorList>
    </citation>
    <scope>NUCLEOTIDE SEQUENCE [LARGE SCALE GENOMIC DNA]</scope>
    <source>
        <strain evidence="1">F_SG_1</strain>
        <tissue evidence="1">Salivary glands</tissue>
    </source>
</reference>
<dbReference type="EMBL" id="JARKHS020034516">
    <property type="protein sequence ID" value="KAK8758073.1"/>
    <property type="molecule type" value="Genomic_DNA"/>
</dbReference>
<name>A0AAQ4D6I3_AMBAM</name>
<accession>A0AAQ4D6I3</accession>
<dbReference type="Proteomes" id="UP001321473">
    <property type="component" value="Unassembled WGS sequence"/>
</dbReference>
<organism evidence="1 2">
    <name type="scientific">Amblyomma americanum</name>
    <name type="common">Lone star tick</name>
    <dbReference type="NCBI Taxonomy" id="6943"/>
    <lineage>
        <taxon>Eukaryota</taxon>
        <taxon>Metazoa</taxon>
        <taxon>Ecdysozoa</taxon>
        <taxon>Arthropoda</taxon>
        <taxon>Chelicerata</taxon>
        <taxon>Arachnida</taxon>
        <taxon>Acari</taxon>
        <taxon>Parasitiformes</taxon>
        <taxon>Ixodida</taxon>
        <taxon>Ixodoidea</taxon>
        <taxon>Ixodidae</taxon>
        <taxon>Amblyomminae</taxon>
        <taxon>Amblyomma</taxon>
    </lineage>
</organism>
<protein>
    <submittedName>
        <fullName evidence="1">Uncharacterized protein</fullName>
    </submittedName>
</protein>
<evidence type="ECO:0000313" key="1">
    <source>
        <dbReference type="EMBL" id="KAK8758073.1"/>
    </source>
</evidence>